<dbReference type="GO" id="GO:0005546">
    <property type="term" value="F:phosphatidylinositol-4,5-bisphosphate binding"/>
    <property type="evidence" value="ECO:0007669"/>
    <property type="project" value="TreeGrafter"/>
</dbReference>
<organism evidence="5 6">
    <name type="scientific">Apiotrichum porosum</name>
    <dbReference type="NCBI Taxonomy" id="105984"/>
    <lineage>
        <taxon>Eukaryota</taxon>
        <taxon>Fungi</taxon>
        <taxon>Dikarya</taxon>
        <taxon>Basidiomycota</taxon>
        <taxon>Agaricomycotina</taxon>
        <taxon>Tremellomycetes</taxon>
        <taxon>Trichosporonales</taxon>
        <taxon>Trichosporonaceae</taxon>
        <taxon>Apiotrichum</taxon>
    </lineage>
</organism>
<evidence type="ECO:0000259" key="4">
    <source>
        <dbReference type="PROSITE" id="PS50942"/>
    </source>
</evidence>
<feature type="compositionally biased region" description="Gly residues" evidence="3">
    <location>
        <begin position="831"/>
        <end position="840"/>
    </location>
</feature>
<dbReference type="SUPFAM" id="SSF89009">
    <property type="entry name" value="GAT-like domain"/>
    <property type="match status" value="1"/>
</dbReference>
<dbReference type="GO" id="GO:0032050">
    <property type="term" value="F:clathrin heavy chain binding"/>
    <property type="evidence" value="ECO:0007669"/>
    <property type="project" value="TreeGrafter"/>
</dbReference>
<dbReference type="InterPro" id="IPR013809">
    <property type="entry name" value="ENTH"/>
</dbReference>
<dbReference type="Gene3D" id="1.20.58.150">
    <property type="entry name" value="ANTH domain"/>
    <property type="match status" value="1"/>
</dbReference>
<dbReference type="InterPro" id="IPR011417">
    <property type="entry name" value="ANTH_dom"/>
</dbReference>
<feature type="compositionally biased region" description="Low complexity" evidence="3">
    <location>
        <begin position="344"/>
        <end position="369"/>
    </location>
</feature>
<sequence>MARQDYDKIIKLACKPKNAPPKSKVSTPVFPPPPLSLSLGAVLTEQYLDALIAATFDEQALVDISRALGTRLRDPNPVVVFKALLTLHQMMRAGSTDTLLGHLARNDVLRLRSVQGNSDGSNYRPPSNLSTYAYYLDARIRGFRDLQHDIVYSQNESNRRSNGLGANSKARRLRHLAVDKGLLREVKQVQRMLDALVRCTFYDDNLNDENTVLAFRLLIKDLLVLFQAGNEGVCNILEHYFEMSKTDATDAFEIYKSFIKQTDKIVDYLAIARRLNNVVNVPVPNLKHAPTSLVKALEEYLNDPNFENNRLEYRSSLRVVEGKGGRGRSPAGGKDAAAKDATKTADTNKAASSSSPAPAAASSSSAAPANPTQQKIQDFLDSIQTDAQPTIFGGPASGVATMGPGSMGGGMGMQMNQFGQMQPMATGMPMGTMGSVSSMGTMNSMQLHPGMQQQQAMQMQMTGANPFRQSMMFPQQTGFMGAGGPSPFLQSQPTGFLQPQQTGQMAFQQGGMMGQPDFSQPMPNQGMVQPQQQNSLLQRSNTLAPQPTSLLQRSNTMSNPFRQSTFGSPGLMVANGGGGGMFHSNPVSPYPQSSSPEPMEMMRPGSTPAAAPVAKPLTAQRTGSNNPFAPPGGMPLQQAQQSVPKQPSMNDMANARFQQQFAMAGGLNPQQVQAQAQTQTQPQFHSQQAPSSSASAWDPFAPAPAAQPTAAAPGANGSAMSDIASAFAIDSKPASAAPAQNDFMAQFGALSVGTPPALQAQPTGFLQPQRTGYGGSTIKPFKPTSSFGSTLMETLPPIPEPNGNGGANGNGSAVPAQQQQQQQQQQSFGNAFGGGMGSGLGATPTGSGPTSPGVFGGMTAQPTGFQPTSAFGQSLAQQPAQQQQQQQPQAQALQPQTTGSNPFRQSLMPGHTGGSVSGAFGAPSPFGTTPFAASGGAFGANSPFAGQNMGGGGGAFGQQQQQQQQQFQQQRQASLF</sequence>
<dbReference type="AlphaFoldDB" id="A0A427Y5H9"/>
<dbReference type="GO" id="GO:0030136">
    <property type="term" value="C:clathrin-coated vesicle"/>
    <property type="evidence" value="ECO:0007669"/>
    <property type="project" value="InterPro"/>
</dbReference>
<dbReference type="SUPFAM" id="SSF48464">
    <property type="entry name" value="ENTH/VHS domain"/>
    <property type="match status" value="1"/>
</dbReference>
<dbReference type="GO" id="GO:0048268">
    <property type="term" value="P:clathrin coat assembly"/>
    <property type="evidence" value="ECO:0007669"/>
    <property type="project" value="InterPro"/>
</dbReference>
<dbReference type="Proteomes" id="UP000279236">
    <property type="component" value="Unassembled WGS sequence"/>
</dbReference>
<feature type="compositionally biased region" description="Polar residues" evidence="3">
    <location>
        <begin position="549"/>
        <end position="567"/>
    </location>
</feature>
<gene>
    <name evidence="5" type="ORF">EHS24_004585</name>
</gene>
<dbReference type="GO" id="GO:0072583">
    <property type="term" value="P:clathrin-dependent endocytosis"/>
    <property type="evidence" value="ECO:0007669"/>
    <property type="project" value="InterPro"/>
</dbReference>
<dbReference type="InterPro" id="IPR008942">
    <property type="entry name" value="ENTH_VHS"/>
</dbReference>
<feature type="compositionally biased region" description="Low complexity" evidence="3">
    <location>
        <begin position="926"/>
        <end position="947"/>
    </location>
</feature>
<feature type="compositionally biased region" description="Polar residues" evidence="3">
    <location>
        <begin position="637"/>
        <end position="648"/>
    </location>
</feature>
<feature type="compositionally biased region" description="Polar residues" evidence="3">
    <location>
        <begin position="585"/>
        <end position="596"/>
    </location>
</feature>
<dbReference type="GO" id="GO:0005545">
    <property type="term" value="F:1-phosphatidylinositol binding"/>
    <property type="evidence" value="ECO:0007669"/>
    <property type="project" value="InterPro"/>
</dbReference>
<reference evidence="5 6" key="1">
    <citation type="submission" date="2018-11" db="EMBL/GenBank/DDBJ databases">
        <title>Genome sequence of Apiotrichum porosum DSM 27194.</title>
        <authorList>
            <person name="Aliyu H."/>
            <person name="Gorte O."/>
            <person name="Ochsenreither K."/>
        </authorList>
    </citation>
    <scope>NUCLEOTIDE SEQUENCE [LARGE SCALE GENOMIC DNA]</scope>
    <source>
        <strain evidence="5 6">DSM 27194</strain>
    </source>
</reference>
<dbReference type="GO" id="GO:0005905">
    <property type="term" value="C:clathrin-coated pit"/>
    <property type="evidence" value="ECO:0007669"/>
    <property type="project" value="TreeGrafter"/>
</dbReference>
<feature type="region of interest" description="Disordered" evidence="3">
    <location>
        <begin position="549"/>
        <end position="648"/>
    </location>
</feature>
<dbReference type="FunFam" id="1.20.58.150:FF:000004">
    <property type="entry name" value="ENTH domain protein"/>
    <property type="match status" value="1"/>
</dbReference>
<dbReference type="RefSeq" id="XP_028479123.1">
    <property type="nucleotide sequence ID" value="XM_028620151.1"/>
</dbReference>
<evidence type="ECO:0000256" key="2">
    <source>
        <dbReference type="ARBA" id="ARBA00022490"/>
    </source>
</evidence>
<evidence type="ECO:0000256" key="1">
    <source>
        <dbReference type="ARBA" id="ARBA00004496"/>
    </source>
</evidence>
<dbReference type="OrthoDB" id="44015at2759"/>
<dbReference type="STRING" id="105984.A0A427Y5H9"/>
<accession>A0A427Y5H9</accession>
<feature type="region of interest" description="Disordered" evidence="3">
    <location>
        <begin position="320"/>
        <end position="372"/>
    </location>
</feature>
<feature type="compositionally biased region" description="Low complexity" evidence="3">
    <location>
        <begin position="957"/>
        <end position="976"/>
    </location>
</feature>
<feature type="compositionally biased region" description="Polar residues" evidence="3">
    <location>
        <begin position="860"/>
        <end position="874"/>
    </location>
</feature>
<name>A0A427Y5H9_9TREE</name>
<dbReference type="InterPro" id="IPR045192">
    <property type="entry name" value="AP180-like"/>
</dbReference>
<evidence type="ECO:0000313" key="6">
    <source>
        <dbReference type="Proteomes" id="UP000279236"/>
    </source>
</evidence>
<comment type="subcellular location">
    <subcellularLocation>
        <location evidence="1">Cytoplasm</location>
    </subcellularLocation>
</comment>
<dbReference type="Pfam" id="PF07651">
    <property type="entry name" value="ANTH"/>
    <property type="match status" value="1"/>
</dbReference>
<dbReference type="PANTHER" id="PTHR22951">
    <property type="entry name" value="CLATHRIN ASSEMBLY PROTEIN"/>
    <property type="match status" value="1"/>
</dbReference>
<dbReference type="GO" id="GO:0000149">
    <property type="term" value="F:SNARE binding"/>
    <property type="evidence" value="ECO:0007669"/>
    <property type="project" value="TreeGrafter"/>
</dbReference>
<feature type="region of interest" description="Disordered" evidence="3">
    <location>
        <begin position="667"/>
        <end position="717"/>
    </location>
</feature>
<dbReference type="CDD" id="cd16988">
    <property type="entry name" value="ANTH_N_YAP180"/>
    <property type="match status" value="1"/>
</dbReference>
<evidence type="ECO:0000256" key="3">
    <source>
        <dbReference type="SAM" id="MobiDB-lite"/>
    </source>
</evidence>
<feature type="compositionally biased region" description="Low complexity" evidence="3">
    <location>
        <begin position="669"/>
        <end position="715"/>
    </location>
</feature>
<dbReference type="Gene3D" id="1.25.40.90">
    <property type="match status" value="1"/>
</dbReference>
<keyword evidence="6" id="KW-1185">Reference proteome</keyword>
<evidence type="ECO:0000313" key="5">
    <source>
        <dbReference type="EMBL" id="RSH86338.1"/>
    </source>
</evidence>
<dbReference type="PROSITE" id="PS50942">
    <property type="entry name" value="ENTH"/>
    <property type="match status" value="1"/>
</dbReference>
<feature type="compositionally biased region" description="Low complexity" evidence="3">
    <location>
        <begin position="817"/>
        <end position="830"/>
    </location>
</feature>
<dbReference type="InterPro" id="IPR014712">
    <property type="entry name" value="ANTH_dom_sf"/>
</dbReference>
<proteinExistence type="predicted"/>
<dbReference type="GO" id="GO:0006900">
    <property type="term" value="P:vesicle budding from membrane"/>
    <property type="evidence" value="ECO:0007669"/>
    <property type="project" value="TreeGrafter"/>
</dbReference>
<dbReference type="GeneID" id="39589128"/>
<keyword evidence="2" id="KW-0963">Cytoplasm</keyword>
<comment type="caution">
    <text evidence="5">The sequence shown here is derived from an EMBL/GenBank/DDBJ whole genome shotgun (WGS) entry which is preliminary data.</text>
</comment>
<dbReference type="EMBL" id="RSCE01000002">
    <property type="protein sequence ID" value="RSH86338.1"/>
    <property type="molecule type" value="Genomic_DNA"/>
</dbReference>
<dbReference type="SMART" id="SM00273">
    <property type="entry name" value="ENTH"/>
    <property type="match status" value="1"/>
</dbReference>
<feature type="domain" description="ENTH" evidence="4">
    <location>
        <begin position="17"/>
        <end position="150"/>
    </location>
</feature>
<feature type="region of interest" description="Disordered" evidence="3">
    <location>
        <begin position="794"/>
        <end position="976"/>
    </location>
</feature>
<protein>
    <recommendedName>
        <fullName evidence="4">ENTH domain-containing protein</fullName>
    </recommendedName>
</protein>
<feature type="compositionally biased region" description="Low complexity" evidence="3">
    <location>
        <begin position="875"/>
        <end position="896"/>
    </location>
</feature>
<dbReference type="PANTHER" id="PTHR22951:SF5">
    <property type="entry name" value="PHOSPHATIDYLINOSITOL-BINDING CLATHRIN ASSEMBLY PROTEIN LAP"/>
    <property type="match status" value="1"/>
</dbReference>